<evidence type="ECO:0000313" key="3">
    <source>
        <dbReference type="Proteomes" id="UP000186601"/>
    </source>
</evidence>
<protein>
    <submittedName>
        <fullName evidence="2">Uncharacterized protein</fullName>
    </submittedName>
</protein>
<dbReference type="Proteomes" id="UP000186601">
    <property type="component" value="Unassembled WGS sequence"/>
</dbReference>
<proteinExistence type="predicted"/>
<sequence>MEYITKFAPDVFEAIASPDRIDMPPPPWDPNGIQVAPAISVQPVVSNGGRSTSADKAAANIALLTQPSDATSGACAEVEPDVVHWPTTLPNVPFATHKPVSQTRQESANFDWSNA</sequence>
<accession>A0A2R6NNV0</accession>
<dbReference type="AlphaFoldDB" id="A0A2R6NNV0"/>
<evidence type="ECO:0000313" key="2">
    <source>
        <dbReference type="EMBL" id="PSR73717.1"/>
    </source>
</evidence>
<gene>
    <name evidence="2" type="ORF">PHLCEN_2v10436</name>
</gene>
<organism evidence="2 3">
    <name type="scientific">Hermanssonia centrifuga</name>
    <dbReference type="NCBI Taxonomy" id="98765"/>
    <lineage>
        <taxon>Eukaryota</taxon>
        <taxon>Fungi</taxon>
        <taxon>Dikarya</taxon>
        <taxon>Basidiomycota</taxon>
        <taxon>Agaricomycotina</taxon>
        <taxon>Agaricomycetes</taxon>
        <taxon>Polyporales</taxon>
        <taxon>Meruliaceae</taxon>
        <taxon>Hermanssonia</taxon>
    </lineage>
</organism>
<keyword evidence="3" id="KW-1185">Reference proteome</keyword>
<feature type="region of interest" description="Disordered" evidence="1">
    <location>
        <begin position="90"/>
        <end position="115"/>
    </location>
</feature>
<dbReference type="EMBL" id="MLYV02001067">
    <property type="protein sequence ID" value="PSR73717.1"/>
    <property type="molecule type" value="Genomic_DNA"/>
</dbReference>
<evidence type="ECO:0000256" key="1">
    <source>
        <dbReference type="SAM" id="MobiDB-lite"/>
    </source>
</evidence>
<feature type="compositionally biased region" description="Polar residues" evidence="1">
    <location>
        <begin position="99"/>
        <end position="115"/>
    </location>
</feature>
<comment type="caution">
    <text evidence="2">The sequence shown here is derived from an EMBL/GenBank/DDBJ whole genome shotgun (WGS) entry which is preliminary data.</text>
</comment>
<reference evidence="2 3" key="1">
    <citation type="submission" date="2018-02" db="EMBL/GenBank/DDBJ databases">
        <title>Genome sequence of the basidiomycete white-rot fungus Phlebia centrifuga.</title>
        <authorList>
            <person name="Granchi Z."/>
            <person name="Peng M."/>
            <person name="de Vries R.P."/>
            <person name="Hilden K."/>
            <person name="Makela M.R."/>
            <person name="Grigoriev I."/>
            <person name="Riley R."/>
        </authorList>
    </citation>
    <scope>NUCLEOTIDE SEQUENCE [LARGE SCALE GENOMIC DNA]</scope>
    <source>
        <strain evidence="2 3">FBCC195</strain>
    </source>
</reference>
<name>A0A2R6NNV0_9APHY</name>